<dbReference type="InterPro" id="IPR036390">
    <property type="entry name" value="WH_DNA-bd_sf"/>
</dbReference>
<dbReference type="PROSITE" id="PS00434">
    <property type="entry name" value="HSF_DOMAIN"/>
    <property type="match status" value="1"/>
</dbReference>
<dbReference type="Gene3D" id="1.10.10.10">
    <property type="entry name" value="Winged helix-like DNA-binding domain superfamily/Winged helix DNA-binding domain"/>
    <property type="match status" value="1"/>
</dbReference>
<dbReference type="SUPFAM" id="SSF51735">
    <property type="entry name" value="NAD(P)-binding Rossmann-fold domains"/>
    <property type="match status" value="1"/>
</dbReference>
<dbReference type="PRINTS" id="PR00056">
    <property type="entry name" value="HSFDOMAIN"/>
</dbReference>
<evidence type="ECO:0000256" key="1">
    <source>
        <dbReference type="ARBA" id="ARBA00004123"/>
    </source>
</evidence>
<evidence type="ECO:0000256" key="9">
    <source>
        <dbReference type="ARBA" id="ARBA00023242"/>
    </source>
</evidence>
<feature type="region of interest" description="Disordered" evidence="13">
    <location>
        <begin position="759"/>
        <end position="782"/>
    </location>
</feature>
<keyword evidence="16" id="KW-1185">Reference proteome</keyword>
<comment type="subcellular location">
    <subcellularLocation>
        <location evidence="1">Nucleus</location>
    </subcellularLocation>
</comment>
<protein>
    <recommendedName>
        <fullName evidence="11">Heat stress transcription factor</fullName>
    </recommendedName>
</protein>
<organism evidence="15 16">
    <name type="scientific">Forsythia ovata</name>
    <dbReference type="NCBI Taxonomy" id="205694"/>
    <lineage>
        <taxon>Eukaryota</taxon>
        <taxon>Viridiplantae</taxon>
        <taxon>Streptophyta</taxon>
        <taxon>Embryophyta</taxon>
        <taxon>Tracheophyta</taxon>
        <taxon>Spermatophyta</taxon>
        <taxon>Magnoliopsida</taxon>
        <taxon>eudicotyledons</taxon>
        <taxon>Gunneridae</taxon>
        <taxon>Pentapetalae</taxon>
        <taxon>asterids</taxon>
        <taxon>lamiids</taxon>
        <taxon>Lamiales</taxon>
        <taxon>Oleaceae</taxon>
        <taxon>Forsythieae</taxon>
        <taxon>Forsythia</taxon>
    </lineage>
</organism>
<dbReference type="Gene3D" id="3.40.50.720">
    <property type="entry name" value="NAD(P)-binding Rossmann-like Domain"/>
    <property type="match status" value="1"/>
</dbReference>
<dbReference type="FunFam" id="1.10.10.10:FF:000057">
    <property type="entry name" value="Heat shock transcription factor 1"/>
    <property type="match status" value="1"/>
</dbReference>
<evidence type="ECO:0000256" key="11">
    <source>
        <dbReference type="ARBA" id="ARBA00081483"/>
    </source>
</evidence>
<feature type="region of interest" description="Disordered" evidence="13">
    <location>
        <begin position="516"/>
        <end position="537"/>
    </location>
</feature>
<dbReference type="InterPro" id="IPR016040">
    <property type="entry name" value="NAD(P)-bd_dom"/>
</dbReference>
<evidence type="ECO:0000256" key="7">
    <source>
        <dbReference type="ARBA" id="ARBA00023159"/>
    </source>
</evidence>
<evidence type="ECO:0000313" key="16">
    <source>
        <dbReference type="Proteomes" id="UP001604277"/>
    </source>
</evidence>
<evidence type="ECO:0000259" key="14">
    <source>
        <dbReference type="PROSITE" id="PS00434"/>
    </source>
</evidence>
<dbReference type="PANTHER" id="PTHR10015">
    <property type="entry name" value="HEAT SHOCK TRANSCRIPTION FACTOR"/>
    <property type="match status" value="1"/>
</dbReference>
<evidence type="ECO:0000256" key="13">
    <source>
        <dbReference type="SAM" id="MobiDB-lite"/>
    </source>
</evidence>
<keyword evidence="7" id="KW-0010">Activator</keyword>
<comment type="similarity">
    <text evidence="2 12">Belongs to the HSF family.</text>
</comment>
<dbReference type="GO" id="GO:0003677">
    <property type="term" value="F:DNA binding"/>
    <property type="evidence" value="ECO:0007669"/>
    <property type="project" value="UniProtKB-KW"/>
</dbReference>
<dbReference type="InterPro" id="IPR000232">
    <property type="entry name" value="HSF_DNA-bd"/>
</dbReference>
<evidence type="ECO:0000256" key="6">
    <source>
        <dbReference type="ARBA" id="ARBA00023125"/>
    </source>
</evidence>
<dbReference type="InterPro" id="IPR036388">
    <property type="entry name" value="WH-like_DNA-bd_sf"/>
</dbReference>
<comment type="caution">
    <text evidence="15">The sequence shown here is derived from an EMBL/GenBank/DDBJ whole genome shotgun (WGS) entry which is preliminary data.</text>
</comment>
<feature type="domain" description="HSF-type DNA-binding" evidence="14">
    <location>
        <begin position="365"/>
        <end position="389"/>
    </location>
</feature>
<sequence length="805" mass="90163">MASALSNQTVCVMDASGRLGSALVHRLLQRGYAVHAAVHNHDEFQSFKRLSSENMKLRVFDSDPLDYHSIMEALKGCCGLFYSFELPSDNPTYDEFMGELEVRAAHNVLEACAQTDTIYKVVFTSSATAVFWRDQHNSVPSDVDERNWSDVNFCKKFKLWHGMSKTVAEKTAWALAMDRGVNMVSINAGLLMHPNLSIKDPYLLGAAEMFKDGVFVVVDLGFLVDAHICVFEDSSSYGRYLCFNRVINCSKDVVKLSTMLLPSSSPQGMEDNRVHEQRISSQKLSKLMVDFDSELQMERCQNRKLEEEKEGVSMGTVSEASSLPPFLNKTYEMVDDPKTDAVVSWSNTNNTIVVWDVREFTRELLPKYFKHNNFSSFVRQLNTYGFRKVHPDRWEFANDGFVRGHKHLLKSISRRKPSHAPGHEQHSGVQSSSVGSSIEAGKFGIEEEVEKLKRDKNVLVQELVRLRQQQQSTDHQFQTVGQRVHVMEQHQQQMMSFLAKAMQNPGFIAQLFHQQNESKTHKSGGNKKRRFPNQEEENLTRKLGIASPDGLIVKYQPLMNEAAMAMLQQILKMSASGRIESKISNINGFLMDNMHPPSNVLDNGSSPNRMSGVTFPKVLPISSQSLITAESGFPFNRPSAASSKIQSSSSLENRKAQGTLLPEINAALLEFSQLEGVDREKNFDIPDKPLKGTVSEDMEYMDKMSSSVDVPMPVASDGFSSDPDVDVLVDEIPKLPGINDVFWEQFLSSSPVAGDMDEIDSCTMGGGIGKEQDQQTEQEGEWDKMKNMSNLTKEMGLLASSSKSG</sequence>
<evidence type="ECO:0000256" key="12">
    <source>
        <dbReference type="RuleBase" id="RU004020"/>
    </source>
</evidence>
<dbReference type="Pfam" id="PF13460">
    <property type="entry name" value="NAD_binding_10"/>
    <property type="match status" value="1"/>
</dbReference>
<keyword evidence="8" id="KW-0804">Transcription</keyword>
<keyword evidence="9" id="KW-0539">Nucleus</keyword>
<dbReference type="AlphaFoldDB" id="A0ABD1W7Z5"/>
<dbReference type="EMBL" id="JBFOLJ010000004">
    <property type="protein sequence ID" value="KAL2545620.1"/>
    <property type="molecule type" value="Genomic_DNA"/>
</dbReference>
<evidence type="ECO:0000256" key="10">
    <source>
        <dbReference type="ARBA" id="ARBA00055747"/>
    </source>
</evidence>
<reference evidence="16" key="1">
    <citation type="submission" date="2024-07" db="EMBL/GenBank/DDBJ databases">
        <title>Two chromosome-level genome assemblies of Korean endemic species Abeliophyllum distichum and Forsythia ovata (Oleaceae).</title>
        <authorList>
            <person name="Jang H."/>
        </authorList>
    </citation>
    <scope>NUCLEOTIDE SEQUENCE [LARGE SCALE GENOMIC DNA]</scope>
</reference>
<dbReference type="SUPFAM" id="SSF46785">
    <property type="entry name" value="Winged helix' DNA-binding domain"/>
    <property type="match status" value="1"/>
</dbReference>
<keyword evidence="6 15" id="KW-0238">DNA-binding</keyword>
<keyword evidence="5" id="KW-0346">Stress response</keyword>
<evidence type="ECO:0000256" key="8">
    <source>
        <dbReference type="ARBA" id="ARBA00023163"/>
    </source>
</evidence>
<feature type="compositionally biased region" description="Basic residues" evidence="13">
    <location>
        <begin position="521"/>
        <end position="531"/>
    </location>
</feature>
<dbReference type="CDD" id="cd08958">
    <property type="entry name" value="FR_SDR_e"/>
    <property type="match status" value="1"/>
</dbReference>
<evidence type="ECO:0000256" key="5">
    <source>
        <dbReference type="ARBA" id="ARBA00023016"/>
    </source>
</evidence>
<keyword evidence="4" id="KW-0805">Transcription regulation</keyword>
<dbReference type="SMART" id="SM00415">
    <property type="entry name" value="HSF"/>
    <property type="match status" value="1"/>
</dbReference>
<evidence type="ECO:0000256" key="4">
    <source>
        <dbReference type="ARBA" id="ARBA00023015"/>
    </source>
</evidence>
<dbReference type="Proteomes" id="UP001604277">
    <property type="component" value="Unassembled WGS sequence"/>
</dbReference>
<dbReference type="GO" id="GO:0005634">
    <property type="term" value="C:nucleus"/>
    <property type="evidence" value="ECO:0007669"/>
    <property type="project" value="UniProtKB-SubCell"/>
</dbReference>
<gene>
    <name evidence="15" type="ORF">Fot_14853</name>
</gene>
<proteinExistence type="inferred from homology"/>
<accession>A0ABD1W7Z5</accession>
<evidence type="ECO:0000256" key="2">
    <source>
        <dbReference type="ARBA" id="ARBA00006403"/>
    </source>
</evidence>
<dbReference type="Pfam" id="PF00447">
    <property type="entry name" value="HSF_DNA-bind"/>
    <property type="match status" value="1"/>
</dbReference>
<keyword evidence="3" id="KW-0597">Phosphoprotein</keyword>
<evidence type="ECO:0000256" key="3">
    <source>
        <dbReference type="ARBA" id="ARBA00022553"/>
    </source>
</evidence>
<evidence type="ECO:0000313" key="15">
    <source>
        <dbReference type="EMBL" id="KAL2545620.1"/>
    </source>
</evidence>
<feature type="region of interest" description="Disordered" evidence="13">
    <location>
        <begin position="413"/>
        <end position="435"/>
    </location>
</feature>
<name>A0ABD1W7Z5_9LAMI</name>
<comment type="function">
    <text evidence="10">DNA-binding protein that specifically binds heat shock promoter elements (HSE) and activates transcription.</text>
</comment>
<dbReference type="InterPro" id="IPR036291">
    <property type="entry name" value="NAD(P)-bd_dom_sf"/>
</dbReference>
<dbReference type="PANTHER" id="PTHR10015:SF427">
    <property type="entry name" value="HEAT SHOCK FACTOR PROTEIN"/>
    <property type="match status" value="1"/>
</dbReference>